<evidence type="ECO:0000313" key="1">
    <source>
        <dbReference type="EMBL" id="MFC7061113.1"/>
    </source>
</evidence>
<name>A0ABW2EFJ8_9BACI</name>
<evidence type="ECO:0000313" key="2">
    <source>
        <dbReference type="Proteomes" id="UP001596410"/>
    </source>
</evidence>
<keyword evidence="2" id="KW-1185">Reference proteome</keyword>
<dbReference type="Proteomes" id="UP001596410">
    <property type="component" value="Unassembled WGS sequence"/>
</dbReference>
<gene>
    <name evidence="1" type="ORF">ACFQIC_04500</name>
</gene>
<accession>A0ABW2EFJ8</accession>
<organism evidence="1 2">
    <name type="scientific">Halobacillus seohaensis</name>
    <dbReference type="NCBI Taxonomy" id="447421"/>
    <lineage>
        <taxon>Bacteria</taxon>
        <taxon>Bacillati</taxon>
        <taxon>Bacillota</taxon>
        <taxon>Bacilli</taxon>
        <taxon>Bacillales</taxon>
        <taxon>Bacillaceae</taxon>
        <taxon>Halobacillus</taxon>
    </lineage>
</organism>
<protein>
    <submittedName>
        <fullName evidence="1">Uncharacterized protein</fullName>
    </submittedName>
</protein>
<comment type="caution">
    <text evidence="1">The sequence shown here is derived from an EMBL/GenBank/DDBJ whole genome shotgun (WGS) entry which is preliminary data.</text>
</comment>
<dbReference type="EMBL" id="JBHSZV010000013">
    <property type="protein sequence ID" value="MFC7061113.1"/>
    <property type="molecule type" value="Genomic_DNA"/>
</dbReference>
<sequence>MKNSKKHFAFYDISSKADSIKTFEGKRYDVHGLWAVDRKGHVEKLANVYYRIRTVKDEHFRTIAKRRNPNSDLQQVV</sequence>
<reference evidence="2" key="1">
    <citation type="journal article" date="2019" name="Int. J. Syst. Evol. Microbiol.">
        <title>The Global Catalogue of Microorganisms (GCM) 10K type strain sequencing project: providing services to taxonomists for standard genome sequencing and annotation.</title>
        <authorList>
            <consortium name="The Broad Institute Genomics Platform"/>
            <consortium name="The Broad Institute Genome Sequencing Center for Infectious Disease"/>
            <person name="Wu L."/>
            <person name="Ma J."/>
        </authorList>
    </citation>
    <scope>NUCLEOTIDE SEQUENCE [LARGE SCALE GENOMIC DNA]</scope>
    <source>
        <strain evidence="2">CGMCC 4.1621</strain>
    </source>
</reference>
<dbReference type="RefSeq" id="WP_204707718.1">
    <property type="nucleotide sequence ID" value="NZ_JBHSZV010000013.1"/>
</dbReference>
<proteinExistence type="predicted"/>